<dbReference type="Proteomes" id="UP000774000">
    <property type="component" value="Unassembled WGS sequence"/>
</dbReference>
<evidence type="ECO:0000313" key="4">
    <source>
        <dbReference type="Proteomes" id="UP000774000"/>
    </source>
</evidence>
<evidence type="ECO:0000313" key="3">
    <source>
        <dbReference type="EMBL" id="MBM7556940.1"/>
    </source>
</evidence>
<gene>
    <name evidence="3" type="ORF">JOC47_001794</name>
</gene>
<evidence type="ECO:0000259" key="2">
    <source>
        <dbReference type="Pfam" id="PF00534"/>
    </source>
</evidence>
<dbReference type="GO" id="GO:0016757">
    <property type="term" value="F:glycosyltransferase activity"/>
    <property type="evidence" value="ECO:0007669"/>
    <property type="project" value="InterPro"/>
</dbReference>
<keyword evidence="1" id="KW-0808">Transferase</keyword>
<reference evidence="3" key="1">
    <citation type="submission" date="2021-01" db="EMBL/GenBank/DDBJ databases">
        <title>Genomic Encyclopedia of Type Strains, Phase IV (KMG-IV): sequencing the most valuable type-strain genomes for metagenomic binning, comparative biology and taxonomic classification.</title>
        <authorList>
            <person name="Goeker M."/>
        </authorList>
    </citation>
    <scope>NUCLEOTIDE SEQUENCE</scope>
    <source>
        <strain evidence="3">DSM 23230</strain>
    </source>
</reference>
<dbReference type="SUPFAM" id="SSF53756">
    <property type="entry name" value="UDP-Glycosyltransferase/glycogen phosphorylase"/>
    <property type="match status" value="1"/>
</dbReference>
<dbReference type="AlphaFoldDB" id="A0A939BMM3"/>
<dbReference type="EMBL" id="JAFBDQ010000008">
    <property type="protein sequence ID" value="MBM7556940.1"/>
    <property type="molecule type" value="Genomic_DNA"/>
</dbReference>
<protein>
    <submittedName>
        <fullName evidence="3">Glycosyltransferase involved in cell wall biosynthesis</fullName>
    </submittedName>
</protein>
<evidence type="ECO:0000256" key="1">
    <source>
        <dbReference type="ARBA" id="ARBA00022679"/>
    </source>
</evidence>
<proteinExistence type="predicted"/>
<keyword evidence="4" id="KW-1185">Reference proteome</keyword>
<dbReference type="GO" id="GO:0009103">
    <property type="term" value="P:lipopolysaccharide biosynthetic process"/>
    <property type="evidence" value="ECO:0007669"/>
    <property type="project" value="TreeGrafter"/>
</dbReference>
<dbReference type="RefSeq" id="WP_204701710.1">
    <property type="nucleotide sequence ID" value="NZ_JAFBDQ010000008.1"/>
</dbReference>
<name>A0A939BMM3_9FIRM</name>
<dbReference type="Gene3D" id="3.40.50.2000">
    <property type="entry name" value="Glycogen Phosphorylase B"/>
    <property type="match status" value="2"/>
</dbReference>
<accession>A0A939BMM3</accession>
<dbReference type="Pfam" id="PF00534">
    <property type="entry name" value="Glycos_transf_1"/>
    <property type="match status" value="1"/>
</dbReference>
<dbReference type="PANTHER" id="PTHR46401">
    <property type="entry name" value="GLYCOSYLTRANSFERASE WBBK-RELATED"/>
    <property type="match status" value="1"/>
</dbReference>
<dbReference type="InterPro" id="IPR001296">
    <property type="entry name" value="Glyco_trans_1"/>
</dbReference>
<organism evidence="3 4">
    <name type="scientific">Halanaerobacter jeridensis</name>
    <dbReference type="NCBI Taxonomy" id="706427"/>
    <lineage>
        <taxon>Bacteria</taxon>
        <taxon>Bacillati</taxon>
        <taxon>Bacillota</taxon>
        <taxon>Clostridia</taxon>
        <taxon>Halanaerobiales</taxon>
        <taxon>Halobacteroidaceae</taxon>
        <taxon>Halanaerobacter</taxon>
    </lineage>
</organism>
<sequence length="378" mass="44270">MQIAYVYGSKWPSEGPAGSFCTFTCHGLANNTNENIYLFASKNTDKDINEVLKNYYFLEPLSNLKIKLVDDSAMIGRVTKFYIKAFNKIRKLIKKNKIDAVITRKTGFLPYMYFLKKIYGVKIFFETHDFYLDMNRRDEDDRKKKELFEKIFLPKVDGIITHQINLRNLYKEYLPQQNYCVARTGIREVIKVDNSFENEYLGYIGSLKKRKKISDILYALARVKNEDLKLLIVGGRNNKRVDEILSLAQDLGIRDRVKVTGWVSRKKVEKYLKMMKIGMVPLADSFFNRYLTSPMKIFNYFSHGIPVIGTDLPTIREIVTDKCGLFYEHDRIDQLVYAINKLDSSEEVYNKFSNNVVERAKELLWDERGKKILDFINS</sequence>
<dbReference type="PANTHER" id="PTHR46401:SF2">
    <property type="entry name" value="GLYCOSYLTRANSFERASE WBBK-RELATED"/>
    <property type="match status" value="1"/>
</dbReference>
<comment type="caution">
    <text evidence="3">The sequence shown here is derived from an EMBL/GenBank/DDBJ whole genome shotgun (WGS) entry which is preliminary data.</text>
</comment>
<feature type="domain" description="Glycosyl transferase family 1" evidence="2">
    <location>
        <begin position="197"/>
        <end position="356"/>
    </location>
</feature>